<dbReference type="EMBL" id="JACDUR010000006">
    <property type="protein sequence ID" value="MBA2894692.1"/>
    <property type="molecule type" value="Genomic_DNA"/>
</dbReference>
<gene>
    <name evidence="2" type="ORF">HNR30_006064</name>
</gene>
<name>A0A7W0CP78_9ACTN</name>
<feature type="chain" id="PRO_5039607111" description="Allene oxide cyclase barrel-like domain-containing protein" evidence="1">
    <location>
        <begin position="25"/>
        <end position="161"/>
    </location>
</feature>
<evidence type="ECO:0000313" key="3">
    <source>
        <dbReference type="Proteomes" id="UP000530928"/>
    </source>
</evidence>
<evidence type="ECO:0008006" key="4">
    <source>
        <dbReference type="Google" id="ProtNLM"/>
    </source>
</evidence>
<dbReference type="RefSeq" id="WP_181613434.1">
    <property type="nucleotide sequence ID" value="NZ_BAABAM010000004.1"/>
</dbReference>
<keyword evidence="1" id="KW-0732">Signal</keyword>
<feature type="signal peptide" evidence="1">
    <location>
        <begin position="1"/>
        <end position="24"/>
    </location>
</feature>
<evidence type="ECO:0000256" key="1">
    <source>
        <dbReference type="SAM" id="SignalP"/>
    </source>
</evidence>
<reference evidence="2 3" key="1">
    <citation type="submission" date="2020-07" db="EMBL/GenBank/DDBJ databases">
        <title>Genomic Encyclopedia of Type Strains, Phase IV (KMG-IV): sequencing the most valuable type-strain genomes for metagenomic binning, comparative biology and taxonomic classification.</title>
        <authorList>
            <person name="Goeker M."/>
        </authorList>
    </citation>
    <scope>NUCLEOTIDE SEQUENCE [LARGE SCALE GENOMIC DNA]</scope>
    <source>
        <strain evidence="2 3">DSM 45533</strain>
    </source>
</reference>
<sequence length="161" mass="17340">MRLRPILCGIVLTAGLVPAVPAHAAAAGSKATYCSVSVYSVYAGDIAERDGRDEIRIKAGGNLYPGDGFYKKFRTGDTFYSAAFDNAATTVDKDSDARFSLREVKPPAAGGGTNLGSFRVTWKDCKNLQVGSYAFSTTKRVSGKYQTKYDYRVVLKITGRG</sequence>
<organism evidence="2 3">
    <name type="scientific">Nonomuraea soli</name>
    <dbReference type="NCBI Taxonomy" id="1032476"/>
    <lineage>
        <taxon>Bacteria</taxon>
        <taxon>Bacillati</taxon>
        <taxon>Actinomycetota</taxon>
        <taxon>Actinomycetes</taxon>
        <taxon>Streptosporangiales</taxon>
        <taxon>Streptosporangiaceae</taxon>
        <taxon>Nonomuraea</taxon>
    </lineage>
</organism>
<keyword evidence="3" id="KW-1185">Reference proteome</keyword>
<accession>A0A7W0CP78</accession>
<evidence type="ECO:0000313" key="2">
    <source>
        <dbReference type="EMBL" id="MBA2894692.1"/>
    </source>
</evidence>
<proteinExistence type="predicted"/>
<dbReference type="Proteomes" id="UP000530928">
    <property type="component" value="Unassembled WGS sequence"/>
</dbReference>
<protein>
    <recommendedName>
        <fullName evidence="4">Allene oxide cyclase barrel-like domain-containing protein</fullName>
    </recommendedName>
</protein>
<dbReference type="AlphaFoldDB" id="A0A7W0CP78"/>
<comment type="caution">
    <text evidence="2">The sequence shown here is derived from an EMBL/GenBank/DDBJ whole genome shotgun (WGS) entry which is preliminary data.</text>
</comment>